<dbReference type="Gene3D" id="3.30.1520.10">
    <property type="entry name" value="Phox-like domain"/>
    <property type="match status" value="1"/>
</dbReference>
<dbReference type="Gene3D" id="1.20.5.110">
    <property type="match status" value="1"/>
</dbReference>
<feature type="domain" description="PX" evidence="1">
    <location>
        <begin position="17"/>
        <end position="145"/>
    </location>
</feature>
<dbReference type="SUPFAM" id="SSF64268">
    <property type="entry name" value="PX domain"/>
    <property type="match status" value="1"/>
</dbReference>
<evidence type="ECO:0000313" key="2">
    <source>
        <dbReference type="EMBL" id="KAK9419562.1"/>
    </source>
</evidence>
<keyword evidence="3" id="KW-1185">Reference proteome</keyword>
<protein>
    <recommendedName>
        <fullName evidence="1">PX domain-containing protein</fullName>
    </recommendedName>
</protein>
<dbReference type="Proteomes" id="UP001408356">
    <property type="component" value="Unassembled WGS sequence"/>
</dbReference>
<gene>
    <name evidence="2" type="ORF">SUNI508_07298</name>
</gene>
<dbReference type="SMART" id="SM00312">
    <property type="entry name" value="PX"/>
    <property type="match status" value="1"/>
</dbReference>
<reference evidence="2 3" key="1">
    <citation type="journal article" date="2024" name="J. Plant Pathol.">
        <title>Sequence and assembly of the genome of Seiridium unicorne, isolate CBS 538.82, causal agent of cypress canker disease.</title>
        <authorList>
            <person name="Scali E."/>
            <person name="Rocca G.D."/>
            <person name="Danti R."/>
            <person name="Garbelotto M."/>
            <person name="Barberini S."/>
            <person name="Baroncelli R."/>
            <person name="Emiliani G."/>
        </authorList>
    </citation>
    <scope>NUCLEOTIDE SEQUENCE [LARGE SCALE GENOMIC DNA]</scope>
    <source>
        <strain evidence="2 3">BM-138-508</strain>
    </source>
</reference>
<dbReference type="InterPro" id="IPR001683">
    <property type="entry name" value="PX_dom"/>
</dbReference>
<name>A0ABR2UYD5_9PEZI</name>
<dbReference type="CDD" id="cd06897">
    <property type="entry name" value="PX_SNARE"/>
    <property type="match status" value="1"/>
</dbReference>
<dbReference type="InterPro" id="IPR036871">
    <property type="entry name" value="PX_dom_sf"/>
</dbReference>
<dbReference type="Pfam" id="PF00787">
    <property type="entry name" value="PX"/>
    <property type="match status" value="1"/>
</dbReference>
<dbReference type="EMBL" id="JARVKF010000310">
    <property type="protein sequence ID" value="KAK9419562.1"/>
    <property type="molecule type" value="Genomic_DNA"/>
</dbReference>
<evidence type="ECO:0000313" key="3">
    <source>
        <dbReference type="Proteomes" id="UP001408356"/>
    </source>
</evidence>
<proteinExistence type="predicted"/>
<sequence>MYTKGTQDGLYAIALPIDVSIHSTSIGLQPCISRPYTLYNITLQTSSGTAVVQKRYSDFLALRNSLYSMVGTWPPGSLPRKHWLRSTVRSPELTESRRKALEYYLRTLAETPDRRWREAPAWRQFMQLPRVEQASTSLGSADKGASVCTLNQSMVDVSKNEPHTWSDPHTGVGGNVHDGQLRTPRVHRVTYCSTTIEAFTAMKKTIVEAGGMPITISIGVPGFGMPDSDPSDGSIYQRLVSQRRTMPNEDESPDLLRGIIRRQRAMAAQINREIDDTMEIIAPLNDDDDVRLRAKMNIAKKRVQK</sequence>
<comment type="caution">
    <text evidence="2">The sequence shown here is derived from an EMBL/GenBank/DDBJ whole genome shotgun (WGS) entry which is preliminary data.</text>
</comment>
<dbReference type="PROSITE" id="PS50195">
    <property type="entry name" value="PX"/>
    <property type="match status" value="1"/>
</dbReference>
<accession>A0ABR2UYD5</accession>
<dbReference type="SUPFAM" id="SSF58038">
    <property type="entry name" value="SNARE fusion complex"/>
    <property type="match status" value="1"/>
</dbReference>
<evidence type="ECO:0000259" key="1">
    <source>
        <dbReference type="PROSITE" id="PS50195"/>
    </source>
</evidence>
<organism evidence="2 3">
    <name type="scientific">Seiridium unicorne</name>
    <dbReference type="NCBI Taxonomy" id="138068"/>
    <lineage>
        <taxon>Eukaryota</taxon>
        <taxon>Fungi</taxon>
        <taxon>Dikarya</taxon>
        <taxon>Ascomycota</taxon>
        <taxon>Pezizomycotina</taxon>
        <taxon>Sordariomycetes</taxon>
        <taxon>Xylariomycetidae</taxon>
        <taxon>Amphisphaeriales</taxon>
        <taxon>Sporocadaceae</taxon>
        <taxon>Seiridium</taxon>
    </lineage>
</organism>